<keyword evidence="1" id="KW-0812">Transmembrane</keyword>
<dbReference type="OrthoDB" id="9789291at2"/>
<dbReference type="EMBL" id="CP002326">
    <property type="protein sequence ID" value="ADQ41573.1"/>
    <property type="molecule type" value="Genomic_DNA"/>
</dbReference>
<evidence type="ECO:0000313" key="3">
    <source>
        <dbReference type="EMBL" id="ADQ41573.1"/>
    </source>
</evidence>
<reference evidence="3 4" key="2">
    <citation type="journal article" date="2011" name="J. Bacteriol.">
        <title>Complete genome sequences for the anaerobic, extremely thermophilic plant biomass-degrading bacteria Caldicellulosiruptor hydrothermalis, Caldicellulosiruptor kristjanssonii, Caldicellulosiruptor kronotskyensis, Caldicellulosiruptor owensenis, and Caldicellulosiruptor lactoaceticus.</title>
        <authorList>
            <person name="Blumer-Schuette S.E."/>
            <person name="Ozdemir I."/>
            <person name="Mistry D."/>
            <person name="Lucas S."/>
            <person name="Lapidus A."/>
            <person name="Cheng J.F."/>
            <person name="Goodwin L.A."/>
            <person name="Pitluck S."/>
            <person name="Land M.L."/>
            <person name="Hauser L.J."/>
            <person name="Woyke T."/>
            <person name="Mikhailova N."/>
            <person name="Pati A."/>
            <person name="Kyrpides N.C."/>
            <person name="Ivanova N."/>
            <person name="Detter J.C."/>
            <person name="Walston-Davenport K."/>
            <person name="Han S."/>
            <person name="Adams M.W."/>
            <person name="Kelly R.M."/>
        </authorList>
    </citation>
    <scope>NUCLEOTIDE SEQUENCE [LARGE SCALE GENOMIC DNA]</scope>
    <source>
        <strain evidence="4">ATCC 700853 / DSM 12137 / I77R1B</strain>
    </source>
</reference>
<evidence type="ECO:0000313" key="4">
    <source>
        <dbReference type="Proteomes" id="UP000009256"/>
    </source>
</evidence>
<name>E4S5R3_CALA7</name>
<gene>
    <name evidence="3" type="ordered locus">Calkr_2106</name>
</gene>
<dbReference type="AlphaFoldDB" id="E4S5R3"/>
<feature type="transmembrane region" description="Helical" evidence="1">
    <location>
        <begin position="27"/>
        <end position="45"/>
    </location>
</feature>
<dbReference type="Gene3D" id="1.20.120.1220">
    <property type="match status" value="1"/>
</dbReference>
<keyword evidence="1" id="KW-1133">Transmembrane helix</keyword>
<feature type="domain" description="Prepilin type IV endopeptidase peptidase" evidence="2">
    <location>
        <begin position="9"/>
        <end position="113"/>
    </location>
</feature>
<dbReference type="GO" id="GO:0004190">
    <property type="term" value="F:aspartic-type endopeptidase activity"/>
    <property type="evidence" value="ECO:0007669"/>
    <property type="project" value="InterPro"/>
</dbReference>
<dbReference type="KEGG" id="cki:Calkr_2106"/>
<dbReference type="Pfam" id="PF01478">
    <property type="entry name" value="Peptidase_A24"/>
    <property type="match status" value="1"/>
</dbReference>
<dbReference type="RefSeq" id="WP_013433294.1">
    <property type="nucleotide sequence ID" value="NC_014721.1"/>
</dbReference>
<evidence type="ECO:0000259" key="2">
    <source>
        <dbReference type="Pfam" id="PF01478"/>
    </source>
</evidence>
<dbReference type="HOGENOM" id="CLU_1746274_0_0_9"/>
<protein>
    <submittedName>
        <fullName evidence="3">Peptidase A24A prepilin type IV</fullName>
    </submittedName>
</protein>
<accession>E4S5R3</accession>
<feature type="transmembrane region" description="Helical" evidence="1">
    <location>
        <begin position="120"/>
        <end position="139"/>
    </location>
</feature>
<proteinExistence type="predicted"/>
<keyword evidence="1" id="KW-0472">Membrane</keyword>
<dbReference type="InterPro" id="IPR000045">
    <property type="entry name" value="Prepilin_IV_endopep_pep"/>
</dbReference>
<evidence type="ECO:0000256" key="1">
    <source>
        <dbReference type="SAM" id="Phobius"/>
    </source>
</evidence>
<dbReference type="eggNOG" id="COG1989">
    <property type="taxonomic scope" value="Bacteria"/>
</dbReference>
<dbReference type="GO" id="GO:0016020">
    <property type="term" value="C:membrane"/>
    <property type="evidence" value="ECO:0007669"/>
    <property type="project" value="InterPro"/>
</dbReference>
<dbReference type="Proteomes" id="UP000009256">
    <property type="component" value="Chromosome"/>
</dbReference>
<dbReference type="STRING" id="632335.Calkr_2106"/>
<keyword evidence="4" id="KW-1185">Reference proteome</keyword>
<feature type="transmembrane region" description="Helical" evidence="1">
    <location>
        <begin position="52"/>
        <end position="69"/>
    </location>
</feature>
<organism evidence="3 4">
    <name type="scientific">Caldicellulosiruptor acetigenus (strain ATCC 700853 / DSM 12137 / I77R1B)</name>
    <name type="common">Caldicellulosiruptor kristjanssonii</name>
    <dbReference type="NCBI Taxonomy" id="632335"/>
    <lineage>
        <taxon>Bacteria</taxon>
        <taxon>Bacillati</taxon>
        <taxon>Bacillota</taxon>
        <taxon>Bacillota incertae sedis</taxon>
        <taxon>Caldicellulosiruptorales</taxon>
        <taxon>Caldicellulosiruptoraceae</taxon>
        <taxon>Caldicellulosiruptor</taxon>
    </lineage>
</organism>
<sequence>MSKTIISTLLILILLYAAVYDFKKREIPNVAVILLFFVSAAKVILNRSYSNVIVFVIYTLFFLAIYIFVEKKGIYLLGEGDIKLLSVLSLYFGLDFLKVLILTCISGFAAGIVTGIVKKTYLKTCIPLAPFVLVASILIEVVR</sequence>
<reference key="1">
    <citation type="submission" date="2010-11" db="EMBL/GenBank/DDBJ databases">
        <title>Complete sequence of chromosome of Caldicellulosiruptor kristjanssonii 177R1B.</title>
        <authorList>
            <consortium name="US DOE Joint Genome Institute"/>
            <person name="Lucas S."/>
            <person name="Copeland A."/>
            <person name="Lapidus A."/>
            <person name="Cheng J.-F."/>
            <person name="Bruce D."/>
            <person name="Goodwin L."/>
            <person name="Pitluck S."/>
            <person name="Davenport K."/>
            <person name="Detter J.C."/>
            <person name="Han C."/>
            <person name="Tapia R."/>
            <person name="Land M."/>
            <person name="Hauser L."/>
            <person name="Jeffries C."/>
            <person name="Kyrpides N."/>
            <person name="Ivanova N."/>
            <person name="Mikhailova N."/>
            <person name="Blumer-Schuette S.E."/>
            <person name="Kelly R.M."/>
            <person name="Woyke T."/>
        </authorList>
    </citation>
    <scope>NUCLEOTIDE SEQUENCE</scope>
    <source>
        <strain>177R1B</strain>
    </source>
</reference>
<feature type="transmembrane region" description="Helical" evidence="1">
    <location>
        <begin position="89"/>
        <end position="113"/>
    </location>
</feature>